<sequence>MDSSSLIQELEEILKLEEKRIRSSTLASGQMSLIELSRSMDSYFIGANFRNESNKDKDIYSYLDQLYRYGWTQAIRIFFDNSTLQEGVPFYKTNSSFSDWADSVIQACGRLAMAIQIVNFCKRGLAEPVRKEGNDYYIKISPARIRGVESLEREEFNWMTDFFYNTFQKDSYKILKQVIPNISAVMKDKVYVWKDDFMGYDSTPEIDEYFLQVALLKAQKFIGNDSFPGDAKFGDIEFNHLKAAIVALISFSIKHMSFCFKLIEKTPKIRIRNIINNFQTIDYVAESLSLALEIEKEKALKILDLFILDNGNINTHCEDINGAPAPFIRIAKNMIMYSTVGFNSGNPFLFMLKELKKKYPSDWDKAQNQREDVFRKELYQLFPSDHYIKLDRPIIIKTSGKVVSDIDGFIFDKRTGTLGLFQLKWQEPYANSIRERESRKKNFIRKSNSWIEAVLEWTKDKSPNDLAKAFGVGVSELKGLKKIVLFVIGRNSAHFTGNEVPDERVAWGLWPHILRIFSEINLNDKMFFENPILWLYESLKSDSPTLKKIDVKNTEELIFGKYKLIIKLDEWV</sequence>
<evidence type="ECO:0000313" key="1">
    <source>
        <dbReference type="EMBL" id="MCY8122814.1"/>
    </source>
</evidence>
<proteinExistence type="predicted"/>
<comment type="caution">
    <text evidence="1">The sequence shown here is derived from an EMBL/GenBank/DDBJ whole genome shotgun (WGS) entry which is preliminary data.</text>
</comment>
<accession>A0A9Q4DRP5</accession>
<dbReference type="AlphaFoldDB" id="A0A9Q4DRP5"/>
<dbReference type="EMBL" id="JALANJ010000042">
    <property type="protein sequence ID" value="MCY8122814.1"/>
    <property type="molecule type" value="Genomic_DNA"/>
</dbReference>
<name>A0A9Q4DRP5_BACSC</name>
<gene>
    <name evidence="1" type="ORF">MOC45_19860</name>
</gene>
<protein>
    <submittedName>
        <fullName evidence="1">Uncharacterized protein</fullName>
    </submittedName>
</protein>
<reference evidence="1" key="1">
    <citation type="submission" date="2022-02" db="EMBL/GenBank/DDBJ databases">
        <title>Crop Bioprotection Bacillus Genome Sequencing.</title>
        <authorList>
            <person name="Dunlap C."/>
        </authorList>
    </citation>
    <scope>NUCLEOTIDE SEQUENCE</scope>
    <source>
        <strain evidence="1">M18B4</strain>
    </source>
</reference>
<dbReference type="Proteomes" id="UP001070352">
    <property type="component" value="Unassembled WGS sequence"/>
</dbReference>
<evidence type="ECO:0000313" key="2">
    <source>
        <dbReference type="Proteomes" id="UP001070352"/>
    </source>
</evidence>
<organism evidence="1 2">
    <name type="scientific">Bacillus spizizenii</name>
    <name type="common">Bacillus subtilis subsp. spizizenii</name>
    <dbReference type="NCBI Taxonomy" id="96241"/>
    <lineage>
        <taxon>Bacteria</taxon>
        <taxon>Bacillati</taxon>
        <taxon>Bacillota</taxon>
        <taxon>Bacilli</taxon>
        <taxon>Bacillales</taxon>
        <taxon>Bacillaceae</taxon>
        <taxon>Bacillus</taxon>
    </lineage>
</organism>